<dbReference type="AlphaFoldDB" id="A0A2Z4RQM4"/>
<feature type="signal peptide" evidence="2">
    <location>
        <begin position="1"/>
        <end position="25"/>
    </location>
</feature>
<dbReference type="EMBL" id="CP029693">
    <property type="protein sequence ID" value="AWY42598.1"/>
    <property type="molecule type" value="Genomic_DNA"/>
</dbReference>
<evidence type="ECO:0000256" key="2">
    <source>
        <dbReference type="SAM" id="SignalP"/>
    </source>
</evidence>
<dbReference type="Proteomes" id="UP000250299">
    <property type="component" value="Chromosome"/>
</dbReference>
<dbReference type="OrthoDB" id="7068897at2"/>
<feature type="compositionally biased region" description="Polar residues" evidence="1">
    <location>
        <begin position="44"/>
        <end position="57"/>
    </location>
</feature>
<evidence type="ECO:0000313" key="3">
    <source>
        <dbReference type="EMBL" id="AWY42598.1"/>
    </source>
</evidence>
<name>A0A2Z4RQM4_PSEPU</name>
<organism evidence="3 4">
    <name type="scientific">Pseudomonas putida</name>
    <name type="common">Arthrobacter siderocapsulatus</name>
    <dbReference type="NCBI Taxonomy" id="303"/>
    <lineage>
        <taxon>Bacteria</taxon>
        <taxon>Pseudomonadati</taxon>
        <taxon>Pseudomonadota</taxon>
        <taxon>Gammaproteobacteria</taxon>
        <taxon>Pseudomonadales</taxon>
        <taxon>Pseudomonadaceae</taxon>
        <taxon>Pseudomonas</taxon>
    </lineage>
</organism>
<protein>
    <submittedName>
        <fullName evidence="3">DUF3613 domain-containing protein</fullName>
    </submittedName>
</protein>
<keyword evidence="2" id="KW-0732">Signal</keyword>
<dbReference type="Pfam" id="PF12266">
    <property type="entry name" value="DUF3613"/>
    <property type="match status" value="1"/>
</dbReference>
<feature type="chain" id="PRO_5016284288" evidence="2">
    <location>
        <begin position="26"/>
        <end position="96"/>
    </location>
</feature>
<proteinExistence type="predicted"/>
<dbReference type="RefSeq" id="WP_110966176.1">
    <property type="nucleotide sequence ID" value="NZ_CP029693.1"/>
</dbReference>
<accession>A0A2Z4RQM4</accession>
<feature type="region of interest" description="Disordered" evidence="1">
    <location>
        <begin position="25"/>
        <end position="57"/>
    </location>
</feature>
<evidence type="ECO:0000256" key="1">
    <source>
        <dbReference type="SAM" id="MobiDB-lite"/>
    </source>
</evidence>
<reference evidence="3 4" key="1">
    <citation type="submission" date="2018-05" db="EMBL/GenBank/DDBJ databases">
        <title>Whole genome sequence of Pseudomonas putida JBC17.</title>
        <authorList>
            <person name="Lee Y.H."/>
            <person name="David K."/>
        </authorList>
    </citation>
    <scope>NUCLEOTIDE SEQUENCE [LARGE SCALE GENOMIC DNA]</scope>
    <source>
        <strain evidence="3 4">JBC17</strain>
    </source>
</reference>
<evidence type="ECO:0000313" key="4">
    <source>
        <dbReference type="Proteomes" id="UP000250299"/>
    </source>
</evidence>
<sequence>MKATPLSCITLCCLTLLALPLTSHALDAGPSSPQQRETEDWLQLQRSNTAASPTLQTATATERELAMQRWLKSYQHEIPPFFDQYEGGKVDSGSGQ</sequence>
<gene>
    <name evidence="3" type="ORF">DKY63_22865</name>
</gene>
<dbReference type="InterPro" id="IPR022053">
    <property type="entry name" value="DUF3613"/>
</dbReference>